<proteinExistence type="inferred from homology"/>
<evidence type="ECO:0000313" key="17">
    <source>
        <dbReference type="Proteomes" id="UP001153620"/>
    </source>
</evidence>
<evidence type="ECO:0000313" key="16">
    <source>
        <dbReference type="EMBL" id="CAG9798397.1"/>
    </source>
</evidence>
<comment type="similarity">
    <text evidence="3">Belongs to the ATP-dependent AMP-binding enzyme family.</text>
</comment>
<evidence type="ECO:0000256" key="13">
    <source>
        <dbReference type="ARBA" id="ARBA00048497"/>
    </source>
</evidence>
<evidence type="ECO:0000256" key="6">
    <source>
        <dbReference type="ARBA" id="ARBA00022840"/>
    </source>
</evidence>
<reference evidence="16" key="1">
    <citation type="submission" date="2022-01" db="EMBL/GenBank/DDBJ databases">
        <authorList>
            <person name="King R."/>
        </authorList>
    </citation>
    <scope>NUCLEOTIDE SEQUENCE</scope>
</reference>
<keyword evidence="9" id="KW-0503">Monooxygenase</keyword>
<protein>
    <recommendedName>
        <fullName evidence="5">Luciferin 4-monooxygenase</fullName>
        <ecNumber evidence="4">1.13.12.7</ecNumber>
    </recommendedName>
</protein>
<keyword evidence="17" id="KW-1185">Reference proteome</keyword>
<evidence type="ECO:0000256" key="3">
    <source>
        <dbReference type="ARBA" id="ARBA00006432"/>
    </source>
</evidence>
<dbReference type="FunFam" id="3.30.300.30:FF:000007">
    <property type="entry name" value="4-coumarate--CoA ligase 2"/>
    <property type="match status" value="1"/>
</dbReference>
<dbReference type="EC" id="1.13.12.7" evidence="4"/>
<evidence type="ECO:0000256" key="11">
    <source>
        <dbReference type="ARBA" id="ARBA00023223"/>
    </source>
</evidence>
<keyword evidence="6" id="KW-0547">Nucleotide-binding</keyword>
<comment type="cofactor">
    <cofactor evidence="1">
        <name>Mg(2+)</name>
        <dbReference type="ChEBI" id="CHEBI:18420"/>
    </cofactor>
</comment>
<dbReference type="PROSITE" id="PS00455">
    <property type="entry name" value="AMP_BINDING"/>
    <property type="match status" value="1"/>
</dbReference>
<comment type="catalytic activity">
    <reaction evidence="13">
        <text>firefly D-luciferin + ATP + O2 = firefly oxyluciferin + hnu + AMP + CO2 + diphosphate</text>
        <dbReference type="Rhea" id="RHEA:10732"/>
        <dbReference type="ChEBI" id="CHEBI:15379"/>
        <dbReference type="ChEBI" id="CHEBI:16526"/>
        <dbReference type="ChEBI" id="CHEBI:16792"/>
        <dbReference type="ChEBI" id="CHEBI:30212"/>
        <dbReference type="ChEBI" id="CHEBI:30616"/>
        <dbReference type="ChEBI" id="CHEBI:33019"/>
        <dbReference type="ChEBI" id="CHEBI:58038"/>
        <dbReference type="ChEBI" id="CHEBI:456215"/>
        <dbReference type="EC" id="1.13.12.7"/>
    </reaction>
</comment>
<dbReference type="SUPFAM" id="SSF56801">
    <property type="entry name" value="Acetyl-CoA synthetase-like"/>
    <property type="match status" value="1"/>
</dbReference>
<keyword evidence="12" id="KW-0599">Photoprotein</keyword>
<dbReference type="AlphaFoldDB" id="A0A9N9RK82"/>
<dbReference type="Pfam" id="PF13193">
    <property type="entry name" value="AMP-binding_C"/>
    <property type="match status" value="1"/>
</dbReference>
<dbReference type="GO" id="GO:0005524">
    <property type="term" value="F:ATP binding"/>
    <property type="evidence" value="ECO:0007669"/>
    <property type="project" value="UniProtKB-KW"/>
</dbReference>
<keyword evidence="8" id="KW-0560">Oxidoreductase</keyword>
<dbReference type="EMBL" id="OU895877">
    <property type="protein sequence ID" value="CAG9798397.1"/>
    <property type="molecule type" value="Genomic_DNA"/>
</dbReference>
<dbReference type="Proteomes" id="UP001153620">
    <property type="component" value="Chromosome 1"/>
</dbReference>
<reference evidence="16" key="2">
    <citation type="submission" date="2022-10" db="EMBL/GenBank/DDBJ databases">
        <authorList>
            <consortium name="ENA_rothamsted_submissions"/>
            <consortium name="culmorum"/>
            <person name="King R."/>
        </authorList>
    </citation>
    <scope>NUCLEOTIDE SEQUENCE</scope>
</reference>
<dbReference type="PANTHER" id="PTHR24096">
    <property type="entry name" value="LONG-CHAIN-FATTY-ACID--COA LIGASE"/>
    <property type="match status" value="1"/>
</dbReference>
<evidence type="ECO:0000256" key="8">
    <source>
        <dbReference type="ARBA" id="ARBA00023002"/>
    </source>
</evidence>
<dbReference type="GO" id="GO:0004497">
    <property type="term" value="F:monooxygenase activity"/>
    <property type="evidence" value="ECO:0007669"/>
    <property type="project" value="UniProtKB-KW"/>
</dbReference>
<dbReference type="Gene3D" id="3.30.300.30">
    <property type="match status" value="1"/>
</dbReference>
<evidence type="ECO:0000256" key="5">
    <source>
        <dbReference type="ARBA" id="ARBA00019043"/>
    </source>
</evidence>
<keyword evidence="10" id="KW-0576">Peroxisome</keyword>
<name>A0A9N9RK82_9DIPT</name>
<dbReference type="InterPro" id="IPR000873">
    <property type="entry name" value="AMP-dep_synth/lig_dom"/>
</dbReference>
<evidence type="ECO:0000256" key="2">
    <source>
        <dbReference type="ARBA" id="ARBA00004275"/>
    </source>
</evidence>
<feature type="domain" description="AMP-binding enzyme C-terminal" evidence="15">
    <location>
        <begin position="452"/>
        <end position="528"/>
    </location>
</feature>
<evidence type="ECO:0000259" key="15">
    <source>
        <dbReference type="Pfam" id="PF13193"/>
    </source>
</evidence>
<evidence type="ECO:0000256" key="10">
    <source>
        <dbReference type="ARBA" id="ARBA00023140"/>
    </source>
</evidence>
<keyword evidence="6" id="KW-0067">ATP-binding</keyword>
<evidence type="ECO:0000259" key="14">
    <source>
        <dbReference type="Pfam" id="PF00501"/>
    </source>
</evidence>
<dbReference type="PANTHER" id="PTHR24096:SF423">
    <property type="entry name" value="GM05240P"/>
    <property type="match status" value="1"/>
</dbReference>
<organism evidence="16 17">
    <name type="scientific">Chironomus riparius</name>
    <dbReference type="NCBI Taxonomy" id="315576"/>
    <lineage>
        <taxon>Eukaryota</taxon>
        <taxon>Metazoa</taxon>
        <taxon>Ecdysozoa</taxon>
        <taxon>Arthropoda</taxon>
        <taxon>Hexapoda</taxon>
        <taxon>Insecta</taxon>
        <taxon>Pterygota</taxon>
        <taxon>Neoptera</taxon>
        <taxon>Endopterygota</taxon>
        <taxon>Diptera</taxon>
        <taxon>Nematocera</taxon>
        <taxon>Chironomoidea</taxon>
        <taxon>Chironomidae</taxon>
        <taxon>Chironominae</taxon>
        <taxon>Chironomus</taxon>
    </lineage>
</organism>
<dbReference type="GO" id="GO:0005777">
    <property type="term" value="C:peroxisome"/>
    <property type="evidence" value="ECO:0007669"/>
    <property type="project" value="UniProtKB-SubCell"/>
</dbReference>
<dbReference type="GO" id="GO:0016405">
    <property type="term" value="F:CoA-ligase activity"/>
    <property type="evidence" value="ECO:0007669"/>
    <property type="project" value="TreeGrafter"/>
</dbReference>
<evidence type="ECO:0000256" key="9">
    <source>
        <dbReference type="ARBA" id="ARBA00023033"/>
    </source>
</evidence>
<evidence type="ECO:0000256" key="1">
    <source>
        <dbReference type="ARBA" id="ARBA00001946"/>
    </source>
</evidence>
<gene>
    <name evidence="16" type="ORF">CHIRRI_LOCUS1379</name>
</gene>
<dbReference type="InterPro" id="IPR025110">
    <property type="entry name" value="AMP-bd_C"/>
</dbReference>
<feature type="domain" description="AMP-dependent synthetase/ligase" evidence="14">
    <location>
        <begin position="32"/>
        <end position="400"/>
    </location>
</feature>
<comment type="subcellular location">
    <subcellularLocation>
        <location evidence="2">Peroxisome</location>
    </subcellularLocation>
</comment>
<accession>A0A9N9RK82</accession>
<dbReference type="Gene3D" id="2.30.38.10">
    <property type="entry name" value="Luciferase, Domain 3"/>
    <property type="match status" value="1"/>
</dbReference>
<keyword evidence="11" id="KW-0455">Luminescence</keyword>
<keyword evidence="7" id="KW-0460">Magnesium</keyword>
<dbReference type="InterPro" id="IPR045851">
    <property type="entry name" value="AMP-bd_C_sf"/>
</dbReference>
<evidence type="ECO:0000256" key="7">
    <source>
        <dbReference type="ARBA" id="ARBA00022842"/>
    </source>
</evidence>
<dbReference type="InterPro" id="IPR020845">
    <property type="entry name" value="AMP-binding_CS"/>
</dbReference>
<evidence type="ECO:0000256" key="4">
    <source>
        <dbReference type="ARBA" id="ARBA00012532"/>
    </source>
</evidence>
<dbReference type="GO" id="GO:0008218">
    <property type="term" value="P:bioluminescence"/>
    <property type="evidence" value="ECO:0007669"/>
    <property type="project" value="UniProtKB-KW"/>
</dbReference>
<dbReference type="Pfam" id="PF00501">
    <property type="entry name" value="AMP-binding"/>
    <property type="match status" value="1"/>
</dbReference>
<dbReference type="OrthoDB" id="10253869at2759"/>
<evidence type="ECO:0000256" key="12">
    <source>
        <dbReference type="ARBA" id="ARBA00023262"/>
    </source>
</evidence>
<dbReference type="Gene3D" id="3.40.50.980">
    <property type="match status" value="2"/>
</dbReference>
<sequence>MSNNQNIIYGGDFEESLDYPTVGALLYDNFKDGGDKVALIDGIKEEQWTFNDLLEQSVKVAKALYDAGIRQNDVISILSENRLEYAAIAYGTLYLNAICAPTNFAYTERELEHTLNITKPKFVFISSSTKALLPKLEQFDFVKQVILLDDDNVSSDKLISFKTFLNKYSNNSFNVEAFVRQPVKLFEQVAVIFMSSGTTGLPKGVELTHGNLIACIASNLERVPLGKSLFGNVTALYITPWFHVMGFMGKLLFTTTREFTQVFLAKFIPKLYLKSIEKYKILTITVPPPVILFLSKTPLLSNYDLSSLKLIFSGAAPLTKELEEEVKKRFNDEIIVLQAYGQTEATLGVLYSDVATAKPGSVGQLVRGTYGKVVDSDGNILGANKVGELCFKGPFIMKGYIDNVEATSSTIDKDGWLHSGDLGYYDEDYQFFIVDRLKELIKYKGYQVPPAELEGLLSSHAKIRDAGVIGIPDEAAGELPFAFIVKEEGSDLTEQEIKDFVAKNASNPKWLRGGVKFIDAIPKNITGKILRREMKELYKTMKAKL</sequence>